<dbReference type="HAMAP" id="MF_01930">
    <property type="entry name" value="PurN"/>
    <property type="match status" value="1"/>
</dbReference>
<dbReference type="InterPro" id="IPR001555">
    <property type="entry name" value="GART_AS"/>
</dbReference>
<dbReference type="UniPathway" id="UPA00074">
    <property type="reaction ID" value="UER00126"/>
</dbReference>
<dbReference type="InterPro" id="IPR004607">
    <property type="entry name" value="GART"/>
</dbReference>
<dbReference type="Gene3D" id="3.40.50.170">
    <property type="entry name" value="Formyl transferase, N-terminal domain"/>
    <property type="match status" value="1"/>
</dbReference>
<dbReference type="EMBL" id="UOGH01000088">
    <property type="protein sequence ID" value="VAX28463.1"/>
    <property type="molecule type" value="Genomic_DNA"/>
</dbReference>
<comment type="pathway">
    <text evidence="1">Purine metabolism; IMP biosynthesis via de novo pathway; N(2)-formyl-N(1)-(5-phospho-D-ribosyl)glycinamide from N(1)-(5-phospho-D-ribosyl)glycinamide (10-formyl THF route): step 1/1.</text>
</comment>
<dbReference type="FunFam" id="3.40.50.170:FF:000007">
    <property type="entry name" value="Phosphoribosylglycinamide formyltransferase"/>
    <property type="match status" value="1"/>
</dbReference>
<name>A0A3B1CV46_9ZZZZ</name>
<evidence type="ECO:0000313" key="10">
    <source>
        <dbReference type="EMBL" id="VAX28463.1"/>
    </source>
</evidence>
<dbReference type="SUPFAM" id="SSF53328">
    <property type="entry name" value="Formyltransferase"/>
    <property type="match status" value="1"/>
</dbReference>
<sequence length="216" mass="23617">MLKIGVLASGRGSNFQAIINAVKTGYLKARVEVLITDNPVAYAIKRADDNGIASLVMRPADYASPDIYYEAVADELVKRGVGLVVLAGFMRVVRKPLIDLFPMSIMNIHPALLPSFPGLHAQRQAISYGVKLSGCTVHFVDEGMDTGPVIIQAAVPVYHDDTEDSLSERILEYEHLIFPYAIRLFAEGRLEVEGRVVNIRGQIKDDGVVISPPLDS</sequence>
<dbReference type="EC" id="2.1.2.2" evidence="2"/>
<dbReference type="InterPro" id="IPR036477">
    <property type="entry name" value="Formyl_transf_N_sf"/>
</dbReference>
<reference evidence="10" key="1">
    <citation type="submission" date="2018-06" db="EMBL/GenBank/DDBJ databases">
        <authorList>
            <person name="Zhirakovskaya E."/>
        </authorList>
    </citation>
    <scope>NUCLEOTIDE SEQUENCE</scope>
</reference>
<dbReference type="InterPro" id="IPR002376">
    <property type="entry name" value="Formyl_transf_N"/>
</dbReference>
<gene>
    <name evidence="10" type="ORF">MNBD_NITROSPIRAE02-179</name>
</gene>
<dbReference type="GO" id="GO:0004644">
    <property type="term" value="F:phosphoribosylglycinamide formyltransferase activity"/>
    <property type="evidence" value="ECO:0007669"/>
    <property type="project" value="UniProtKB-EC"/>
</dbReference>
<dbReference type="GO" id="GO:0005829">
    <property type="term" value="C:cytosol"/>
    <property type="evidence" value="ECO:0007669"/>
    <property type="project" value="TreeGrafter"/>
</dbReference>
<dbReference type="AlphaFoldDB" id="A0A3B1CV46"/>
<evidence type="ECO:0000256" key="8">
    <source>
        <dbReference type="ARBA" id="ARBA00047664"/>
    </source>
</evidence>
<accession>A0A3B1CV46</accession>
<comment type="similarity">
    <text evidence="5">Belongs to the GART family.</text>
</comment>
<evidence type="ECO:0000256" key="7">
    <source>
        <dbReference type="ARBA" id="ARBA00041682"/>
    </source>
</evidence>
<evidence type="ECO:0000256" key="1">
    <source>
        <dbReference type="ARBA" id="ARBA00005054"/>
    </source>
</evidence>
<dbReference type="CDD" id="cd08645">
    <property type="entry name" value="FMT_core_GART"/>
    <property type="match status" value="1"/>
</dbReference>
<organism evidence="10">
    <name type="scientific">hydrothermal vent metagenome</name>
    <dbReference type="NCBI Taxonomy" id="652676"/>
    <lineage>
        <taxon>unclassified sequences</taxon>
        <taxon>metagenomes</taxon>
        <taxon>ecological metagenomes</taxon>
    </lineage>
</organism>
<feature type="domain" description="Formyl transferase N-terminal" evidence="9">
    <location>
        <begin position="3"/>
        <end position="182"/>
    </location>
</feature>
<keyword evidence="3 10" id="KW-0808">Transferase</keyword>
<comment type="catalytic activity">
    <reaction evidence="8">
        <text>N(1)-(5-phospho-beta-D-ribosyl)glycinamide + (6R)-10-formyltetrahydrofolate = N(2)-formyl-N(1)-(5-phospho-beta-D-ribosyl)glycinamide + (6S)-5,6,7,8-tetrahydrofolate + H(+)</text>
        <dbReference type="Rhea" id="RHEA:15053"/>
        <dbReference type="ChEBI" id="CHEBI:15378"/>
        <dbReference type="ChEBI" id="CHEBI:57453"/>
        <dbReference type="ChEBI" id="CHEBI:143788"/>
        <dbReference type="ChEBI" id="CHEBI:147286"/>
        <dbReference type="ChEBI" id="CHEBI:195366"/>
        <dbReference type="EC" id="2.1.2.2"/>
    </reaction>
</comment>
<evidence type="ECO:0000256" key="6">
    <source>
        <dbReference type="ARBA" id="ARBA00041324"/>
    </source>
</evidence>
<dbReference type="PANTHER" id="PTHR43369:SF2">
    <property type="entry name" value="PHOSPHORIBOSYLGLYCINAMIDE FORMYLTRANSFERASE"/>
    <property type="match status" value="1"/>
</dbReference>
<evidence type="ECO:0000259" key="9">
    <source>
        <dbReference type="Pfam" id="PF00551"/>
    </source>
</evidence>
<evidence type="ECO:0000256" key="2">
    <source>
        <dbReference type="ARBA" id="ARBA00012254"/>
    </source>
</evidence>
<dbReference type="NCBIfam" id="TIGR00639">
    <property type="entry name" value="PurN"/>
    <property type="match status" value="1"/>
</dbReference>
<dbReference type="PANTHER" id="PTHR43369">
    <property type="entry name" value="PHOSPHORIBOSYLGLYCINAMIDE FORMYLTRANSFERASE"/>
    <property type="match status" value="1"/>
</dbReference>
<evidence type="ECO:0000256" key="5">
    <source>
        <dbReference type="ARBA" id="ARBA00038440"/>
    </source>
</evidence>
<evidence type="ECO:0000256" key="3">
    <source>
        <dbReference type="ARBA" id="ARBA00022679"/>
    </source>
</evidence>
<protein>
    <recommendedName>
        <fullName evidence="2">phosphoribosylglycinamide formyltransferase 1</fullName>
        <ecNumber evidence="2">2.1.2.2</ecNumber>
    </recommendedName>
    <alternativeName>
        <fullName evidence="7">5'-phosphoribosylglycinamide transformylase</fullName>
    </alternativeName>
    <alternativeName>
        <fullName evidence="6">GAR transformylase</fullName>
    </alternativeName>
</protein>
<proteinExistence type="inferred from homology"/>
<dbReference type="PROSITE" id="PS00373">
    <property type="entry name" value="GART"/>
    <property type="match status" value="1"/>
</dbReference>
<keyword evidence="4" id="KW-0658">Purine biosynthesis</keyword>
<evidence type="ECO:0000256" key="4">
    <source>
        <dbReference type="ARBA" id="ARBA00022755"/>
    </source>
</evidence>
<dbReference type="Pfam" id="PF00551">
    <property type="entry name" value="Formyl_trans_N"/>
    <property type="match status" value="1"/>
</dbReference>
<dbReference type="GO" id="GO:0006189">
    <property type="term" value="P:'de novo' IMP biosynthetic process"/>
    <property type="evidence" value="ECO:0007669"/>
    <property type="project" value="UniProtKB-UniPathway"/>
</dbReference>